<evidence type="ECO:0000256" key="6">
    <source>
        <dbReference type="ARBA" id="ARBA00022892"/>
    </source>
</evidence>
<dbReference type="GO" id="GO:0031201">
    <property type="term" value="C:SNARE complex"/>
    <property type="evidence" value="ECO:0007669"/>
    <property type="project" value="TreeGrafter"/>
</dbReference>
<dbReference type="RefSeq" id="XP_013325123.1">
    <property type="nucleotide sequence ID" value="XM_013469669.1"/>
</dbReference>
<dbReference type="Proteomes" id="UP000053958">
    <property type="component" value="Unassembled WGS sequence"/>
</dbReference>
<dbReference type="CDD" id="cd15860">
    <property type="entry name" value="SNARE_USE1"/>
    <property type="match status" value="1"/>
</dbReference>
<feature type="region of interest" description="Disordered" evidence="10">
    <location>
        <begin position="270"/>
        <end position="293"/>
    </location>
</feature>
<evidence type="ECO:0000313" key="12">
    <source>
        <dbReference type="Proteomes" id="UP000053958"/>
    </source>
</evidence>
<feature type="compositionally biased region" description="Basic and acidic residues" evidence="10">
    <location>
        <begin position="76"/>
        <end position="92"/>
    </location>
</feature>
<keyword evidence="5" id="KW-0256">Endoplasmic reticulum</keyword>
<accession>A0A0F4YKW1</accession>
<sequence>VKERLEMITEEVEGIVRPRGADEEEEEEVLSEEDDGEDFLLDTKSTPARLSSTGEKEGEEVNEKETIDGEEEEGQESLRRAETETQTEKEAEAEAEAGAPSTTSTSTLRHRHRHPQTSAITATSTPTTFTSTTTALPTIPSTTAAAAAATTQTKTQLTESTLTAHRLEQESLTESLVALASQLKASSQAFQSSLEAEKSILARAVDGLDRNVAGLEAAGKRMGVLRRMTEGKGWWGRMLIHTELYTGTPYAVTSSMVGILSPGDIVSSAQIQQTGRRSRNHDTDKGNTIAPAR</sequence>
<dbReference type="GO" id="GO:0005789">
    <property type="term" value="C:endoplasmic reticulum membrane"/>
    <property type="evidence" value="ECO:0007669"/>
    <property type="project" value="UniProtKB-SubCell"/>
</dbReference>
<dbReference type="InterPro" id="IPR019150">
    <property type="entry name" value="Vesicle_transport_protein_Use1"/>
</dbReference>
<dbReference type="GO" id="GO:0015031">
    <property type="term" value="P:protein transport"/>
    <property type="evidence" value="ECO:0007669"/>
    <property type="project" value="UniProtKB-KW"/>
</dbReference>
<comment type="subcellular location">
    <subcellularLocation>
        <location evidence="1">Endoplasmic reticulum membrane</location>
        <topology evidence="1">Single-pass type IV membrane protein</topology>
    </subcellularLocation>
</comment>
<dbReference type="STRING" id="1408163.A0A0F4YKW1"/>
<dbReference type="GO" id="GO:0006890">
    <property type="term" value="P:retrograde vesicle-mediated transport, Golgi to endoplasmic reticulum"/>
    <property type="evidence" value="ECO:0007669"/>
    <property type="project" value="TreeGrafter"/>
</dbReference>
<feature type="compositionally biased region" description="Basic and acidic residues" evidence="10">
    <location>
        <begin position="54"/>
        <end position="67"/>
    </location>
</feature>
<feature type="compositionally biased region" description="Acidic residues" evidence="10">
    <location>
        <begin position="22"/>
        <end position="40"/>
    </location>
</feature>
<dbReference type="PANTHER" id="PTHR13050:SF7">
    <property type="entry name" value="VESICLE TRANSPORT PROTEIN USE1"/>
    <property type="match status" value="1"/>
</dbReference>
<evidence type="ECO:0000256" key="7">
    <source>
        <dbReference type="ARBA" id="ARBA00022927"/>
    </source>
</evidence>
<dbReference type="GeneID" id="25319799"/>
<evidence type="ECO:0000256" key="10">
    <source>
        <dbReference type="SAM" id="MobiDB-lite"/>
    </source>
</evidence>
<gene>
    <name evidence="11" type="ORF">T310_7527</name>
</gene>
<keyword evidence="9" id="KW-0472">Membrane</keyword>
<dbReference type="GO" id="GO:0005484">
    <property type="term" value="F:SNAP receptor activity"/>
    <property type="evidence" value="ECO:0007669"/>
    <property type="project" value="TreeGrafter"/>
</dbReference>
<evidence type="ECO:0000313" key="11">
    <source>
        <dbReference type="EMBL" id="KKA18511.1"/>
    </source>
</evidence>
<dbReference type="EMBL" id="LASV01000447">
    <property type="protein sequence ID" value="KKA18511.1"/>
    <property type="molecule type" value="Genomic_DNA"/>
</dbReference>
<evidence type="ECO:0000256" key="9">
    <source>
        <dbReference type="ARBA" id="ARBA00023136"/>
    </source>
</evidence>
<feature type="non-terminal residue" evidence="11">
    <location>
        <position position="1"/>
    </location>
</feature>
<comment type="caution">
    <text evidence="11">The sequence shown here is derived from an EMBL/GenBank/DDBJ whole genome shotgun (WGS) entry which is preliminary data.</text>
</comment>
<dbReference type="AlphaFoldDB" id="A0A0F4YKW1"/>
<keyword evidence="12" id="KW-1185">Reference proteome</keyword>
<dbReference type="OrthoDB" id="3231855at2759"/>
<keyword evidence="6" id="KW-0931">ER-Golgi transport</keyword>
<organism evidence="11 12">
    <name type="scientific">Rasamsonia emersonii (strain ATCC 16479 / CBS 393.64 / IMI 116815)</name>
    <dbReference type="NCBI Taxonomy" id="1408163"/>
    <lineage>
        <taxon>Eukaryota</taxon>
        <taxon>Fungi</taxon>
        <taxon>Dikarya</taxon>
        <taxon>Ascomycota</taxon>
        <taxon>Pezizomycotina</taxon>
        <taxon>Eurotiomycetes</taxon>
        <taxon>Eurotiomycetidae</taxon>
        <taxon>Eurotiales</taxon>
        <taxon>Trichocomaceae</taxon>
        <taxon>Rasamsonia</taxon>
    </lineage>
</organism>
<evidence type="ECO:0000256" key="5">
    <source>
        <dbReference type="ARBA" id="ARBA00022824"/>
    </source>
</evidence>
<proteinExistence type="inferred from homology"/>
<evidence type="ECO:0000256" key="8">
    <source>
        <dbReference type="ARBA" id="ARBA00022989"/>
    </source>
</evidence>
<feature type="compositionally biased region" description="Polar residues" evidence="10">
    <location>
        <begin position="43"/>
        <end position="53"/>
    </location>
</feature>
<dbReference type="Pfam" id="PF09753">
    <property type="entry name" value="Use1"/>
    <property type="match status" value="1"/>
</dbReference>
<dbReference type="PANTHER" id="PTHR13050">
    <property type="entry name" value="USE1-LIKE PROTEIN"/>
    <property type="match status" value="1"/>
</dbReference>
<feature type="compositionally biased region" description="Low complexity" evidence="10">
    <location>
        <begin position="96"/>
        <end position="107"/>
    </location>
</feature>
<evidence type="ECO:0000256" key="4">
    <source>
        <dbReference type="ARBA" id="ARBA00022692"/>
    </source>
</evidence>
<feature type="region of interest" description="Disordered" evidence="10">
    <location>
        <begin position="14"/>
        <end position="135"/>
    </location>
</feature>
<evidence type="ECO:0000256" key="3">
    <source>
        <dbReference type="ARBA" id="ARBA00022448"/>
    </source>
</evidence>
<feature type="compositionally biased region" description="Low complexity" evidence="10">
    <location>
        <begin position="116"/>
        <end position="135"/>
    </location>
</feature>
<keyword evidence="3" id="KW-0813">Transport</keyword>
<name>A0A0F4YKW1_RASE3</name>
<reference evidence="11 12" key="1">
    <citation type="submission" date="2015-04" db="EMBL/GenBank/DDBJ databases">
        <authorList>
            <person name="Heijne W.H."/>
            <person name="Fedorova N.D."/>
            <person name="Nierman W.C."/>
            <person name="Vollebregt A.W."/>
            <person name="Zhao Z."/>
            <person name="Wu L."/>
            <person name="Kumar M."/>
            <person name="Stam H."/>
            <person name="van den Berg M.A."/>
            <person name="Pel H.J."/>
        </authorList>
    </citation>
    <scope>NUCLEOTIDE SEQUENCE [LARGE SCALE GENOMIC DNA]</scope>
    <source>
        <strain evidence="11 12">CBS 393.64</strain>
    </source>
</reference>
<keyword evidence="8" id="KW-1133">Transmembrane helix</keyword>
<comment type="similarity">
    <text evidence="2">Belongs to the USE1 family.</text>
</comment>
<keyword evidence="7" id="KW-0653">Protein transport</keyword>
<evidence type="ECO:0000256" key="1">
    <source>
        <dbReference type="ARBA" id="ARBA00004163"/>
    </source>
</evidence>
<keyword evidence="4" id="KW-0812">Transmembrane</keyword>
<evidence type="ECO:0000256" key="2">
    <source>
        <dbReference type="ARBA" id="ARBA00007891"/>
    </source>
</evidence>
<protein>
    <submittedName>
        <fullName evidence="11">Uncharacterized protein</fullName>
    </submittedName>
</protein>